<dbReference type="EMBL" id="LT158599">
    <property type="protein sequence ID" value="CVK33961.1"/>
    <property type="molecule type" value="Genomic_DNA"/>
</dbReference>
<sequence>MAIGKIKQIPDIREQIVDAVNRNTLAVFIGAGVSRTLGCAGWDKLSERLIDRCTETKNSDGTPCLGEQGADVLKGYNDNKKKITICKRILVKSGCKAAFFDEIEESLKADPDKLKTRNIYNELPGFRALFITTNMDEHFDVKFTPPKIAYRKVDFVKELDRNKLYHIHGKISEPASMVLTIPQYLKRYNTQEFQDFLTSIFAKYTVLFIGYGMEEFEVLDFIVGKYRSSDKTELKHYILKAFKPGDGRTLKFEECYYNSMGIAVIPYIENDDYGRLYDVIRAWNQEINRRTRYLHESFRDLEECVKDPSAEGIEDALQFIWNDAPQRRYLFKLLETAANPQPWLETLYDHGYLDPDRNPRPQKVEGKTGYYNVPYWEVLGFLENVAAQNLGAPSEEITRLIIEILEDIICYRTKTGERIDNHYTDASMMKVIFSLPLDTITSAHYEFIKAGLKTSWETIHIATAIGEVALPRFIAGREKEHLLKVIDVTFEYQHQADERVFEEYVSRIEPFWINEILKDRTREIAGICGHEAAEVVLRKIHQITTQDSNQFNHVWIPAIEKEGFPDRFDVQIIEFIRTVFEDSDPELLRGVVEELIYEEHPIFNRIAIHTINYHYDVLKELFWSLDYNPIVKYQLDHEVHELFKSRCASFSQEEIIRAICWIHEISAPEYIDPAQRELHTACARKWWLSTIIATGDPGVRELYDKYEKICPMEVRVSEDSPATVSFIGDLSPVTQEELLGMSTSEIVQYLCSYTEKPGFEGFSSRGLARVFSDCVATAPDKFYGILKQRPQLPSMHLTALLRGFANVGEGDSILDWNFLLDYILYLVESEEFWREEAGDARYGFDPEVVIGIGDLITKGVSHDEYISKPELHSKTERILTILADRTKPQLKVINGLEVSWAVMPQTSVFRATISYSVRVAPICERESGSRWVSSIRDQFSERLNQPSERTIEFSAVLGASLPDLYYLDEGWVRGNLDEIFPQDNEDHWRSAFKGYIRYTGGNRMCYRLLRDHGDYSKAIKAFDDDSAIQKSLIEGICRGYLNGEEDIHDSRSLISEVIEYNNPEQISWVIERIWRFNKERSLSEEMKERVKTLWGKLVRRYAAGEIDSDKQKILAGLFDWISVFDEIDDEMYEWLKVSAAHVRCGRGGLHFFDYLLKHAVKTPEKVGELILINSNAGGYTSYKKEILQQIVNILYHSGQKEKADRICNSYLDAGYDYLREIYAQNNFC</sequence>
<dbReference type="Pfam" id="PF13289">
    <property type="entry name" value="SIR2_2"/>
    <property type="match status" value="1"/>
</dbReference>
<dbReference type="RefSeq" id="WP_062265161.1">
    <property type="nucleotide sequence ID" value="NZ_LT158599.1"/>
</dbReference>
<dbReference type="OrthoDB" id="383585at2157"/>
<protein>
    <submittedName>
        <fullName evidence="1">Uncharacterized protein</fullName>
    </submittedName>
</protein>
<organism evidence="1 2">
    <name type="scientific">Methanoculleus bourgensis</name>
    <dbReference type="NCBI Taxonomy" id="83986"/>
    <lineage>
        <taxon>Archaea</taxon>
        <taxon>Methanobacteriati</taxon>
        <taxon>Methanobacteriota</taxon>
        <taxon>Stenosarchaea group</taxon>
        <taxon>Methanomicrobia</taxon>
        <taxon>Methanomicrobiales</taxon>
        <taxon>Methanomicrobiaceae</taxon>
        <taxon>Methanoculleus</taxon>
    </lineage>
</organism>
<name>A0A0X3BPJ7_9EURY</name>
<proteinExistence type="predicted"/>
<dbReference type="AlphaFoldDB" id="A0A0X3BPJ7"/>
<evidence type="ECO:0000313" key="1">
    <source>
        <dbReference type="EMBL" id="CVK33961.1"/>
    </source>
</evidence>
<accession>A0A0X3BPJ7</accession>
<dbReference type="GeneID" id="27138316"/>
<dbReference type="Proteomes" id="UP000069850">
    <property type="component" value="Chromosome 1"/>
</dbReference>
<reference evidence="1 2" key="1">
    <citation type="submission" date="2016-01" db="EMBL/GenBank/DDBJ databases">
        <authorList>
            <person name="Manzoor S."/>
        </authorList>
    </citation>
    <scope>NUCLEOTIDE SEQUENCE [LARGE SCALE GENOMIC DNA]</scope>
    <source>
        <strain evidence="1">Methanoculleus sp MAB1</strain>
    </source>
</reference>
<dbReference type="KEGG" id="mema:MMAB1_2748"/>
<evidence type="ECO:0000313" key="2">
    <source>
        <dbReference type="Proteomes" id="UP000069850"/>
    </source>
</evidence>
<gene>
    <name evidence="1" type="ORF">MMAB1_2748</name>
</gene>